<reference evidence="2" key="1">
    <citation type="submission" date="2023-11" db="EMBL/GenBank/DDBJ databases">
        <title>Genome assemblies of two species of porcelain crab, Petrolisthes cinctipes and Petrolisthes manimaculis (Anomura: Porcellanidae).</title>
        <authorList>
            <person name="Angst P."/>
        </authorList>
    </citation>
    <scope>NUCLEOTIDE SEQUENCE</scope>
    <source>
        <strain evidence="2">PB745_02</strain>
        <tissue evidence="2">Gill</tissue>
    </source>
</reference>
<gene>
    <name evidence="2" type="ORF">Pmani_028867</name>
</gene>
<dbReference type="EMBL" id="JAWZYT010003361">
    <property type="protein sequence ID" value="KAK4298819.1"/>
    <property type="molecule type" value="Genomic_DNA"/>
</dbReference>
<keyword evidence="1" id="KW-1133">Transmembrane helix</keyword>
<organism evidence="2 3">
    <name type="scientific">Petrolisthes manimaculis</name>
    <dbReference type="NCBI Taxonomy" id="1843537"/>
    <lineage>
        <taxon>Eukaryota</taxon>
        <taxon>Metazoa</taxon>
        <taxon>Ecdysozoa</taxon>
        <taxon>Arthropoda</taxon>
        <taxon>Crustacea</taxon>
        <taxon>Multicrustacea</taxon>
        <taxon>Malacostraca</taxon>
        <taxon>Eumalacostraca</taxon>
        <taxon>Eucarida</taxon>
        <taxon>Decapoda</taxon>
        <taxon>Pleocyemata</taxon>
        <taxon>Anomura</taxon>
        <taxon>Galatheoidea</taxon>
        <taxon>Porcellanidae</taxon>
        <taxon>Petrolisthes</taxon>
    </lineage>
</organism>
<protein>
    <submittedName>
        <fullName evidence="2">Uncharacterized protein</fullName>
    </submittedName>
</protein>
<comment type="caution">
    <text evidence="2">The sequence shown here is derived from an EMBL/GenBank/DDBJ whole genome shotgun (WGS) entry which is preliminary data.</text>
</comment>
<keyword evidence="1" id="KW-0472">Membrane</keyword>
<feature type="transmembrane region" description="Helical" evidence="1">
    <location>
        <begin position="90"/>
        <end position="110"/>
    </location>
</feature>
<proteinExistence type="predicted"/>
<evidence type="ECO:0000256" key="1">
    <source>
        <dbReference type="SAM" id="Phobius"/>
    </source>
</evidence>
<dbReference type="AlphaFoldDB" id="A0AAE1TXK1"/>
<sequence length="121" mass="13171">MEGGVGIEIDVECVGVGLLGGAMVVEVVEELLAVELEVEGHCSFLVYGVLMLGINVLPDSSVLSHFFLSLSELPSNFLGWAFVHFLGRRFSYIVTFLIISTLIVCAPFTAHSKEIFFSLVM</sequence>
<keyword evidence="1" id="KW-0812">Transmembrane</keyword>
<evidence type="ECO:0000313" key="3">
    <source>
        <dbReference type="Proteomes" id="UP001292094"/>
    </source>
</evidence>
<keyword evidence="3" id="KW-1185">Reference proteome</keyword>
<dbReference type="Proteomes" id="UP001292094">
    <property type="component" value="Unassembled WGS sequence"/>
</dbReference>
<evidence type="ECO:0000313" key="2">
    <source>
        <dbReference type="EMBL" id="KAK4298819.1"/>
    </source>
</evidence>
<accession>A0AAE1TXK1</accession>
<name>A0AAE1TXK1_9EUCA</name>